<organism evidence="2 3">
    <name type="scientific">Saccharomycodes ludwigii</name>
    <dbReference type="NCBI Taxonomy" id="36035"/>
    <lineage>
        <taxon>Eukaryota</taxon>
        <taxon>Fungi</taxon>
        <taxon>Dikarya</taxon>
        <taxon>Ascomycota</taxon>
        <taxon>Saccharomycotina</taxon>
        <taxon>Saccharomycetes</taxon>
        <taxon>Saccharomycodales</taxon>
        <taxon>Saccharomycodaceae</taxon>
        <taxon>Saccharomycodes</taxon>
    </lineage>
</organism>
<dbReference type="SUPFAM" id="SSF81901">
    <property type="entry name" value="HCP-like"/>
    <property type="match status" value="1"/>
</dbReference>
<dbReference type="Pfam" id="PF08238">
    <property type="entry name" value="Sel1"/>
    <property type="match status" value="5"/>
</dbReference>
<gene>
    <name evidence="2" type="ORF">SCODWIG_01763</name>
</gene>
<sequence length="562" mass="64039">MNTNTQEGVDYRDYEYHGANNGKKVNAATDYIHNNSTLPYPTEEQPNTNGTNISTIGTTVPRDHQNNNIVIKTSVLDPGKVATVTTTNSNNIPILPKHRPPRPYPSYRGVPSLPNNLIITNAARSDDSPSEEFSSTTPTTALFTGTTPINNFTSTDSFPVPPDQINPQNSVVFPKDLARIGRFRDVYEQVVKDTKINHKFTLSLQFKWCLVLIYYSFNNSFLQHYNINAVELPRPLNVEEEMVKNQKIILEHSLKVLSKLCSMDYPLALYFMGTLYSHQLDNDLNPLLDDTHNDKGNKIVVDCKKILPKNDIKALEYYEESAKQLEIKGVYRSGVCYELGKGCPSHDIEKSLQYYQTGWFELHDKLCGFKLGSLLLKYNKYDNDNVSFAIEILKQVNNEQSLFELGKYYELVKEYQASLEHYHRSATLKYPLACWKMGQIHEFGFSGINNLTVIDPIKSFKWYNMVETPLTLLGLSGWYLTGIPNFLPSDEYKSFELLLKSSKLGTNRINKIEYGLAIYYQYGIGCNVDSIKSSQHMYKAARLGHQGAIEFVKNHKEAWTGK</sequence>
<dbReference type="AlphaFoldDB" id="A0A376B5U2"/>
<dbReference type="Gene3D" id="1.25.40.10">
    <property type="entry name" value="Tetratricopeptide repeat domain"/>
    <property type="match status" value="2"/>
</dbReference>
<keyword evidence="1" id="KW-0677">Repeat</keyword>
<protein>
    <recommendedName>
        <fullName evidence="4">Activator of C kinase protein 1</fullName>
    </recommendedName>
</protein>
<reference evidence="3" key="1">
    <citation type="submission" date="2018-06" db="EMBL/GenBank/DDBJ databases">
        <authorList>
            <person name="Guldener U."/>
        </authorList>
    </citation>
    <scope>NUCLEOTIDE SEQUENCE [LARGE SCALE GENOMIC DNA]</scope>
    <source>
        <strain evidence="3">UTAD17</strain>
    </source>
</reference>
<dbReference type="EMBL" id="UFAJ01000250">
    <property type="protein sequence ID" value="SSD60002.1"/>
    <property type="molecule type" value="Genomic_DNA"/>
</dbReference>
<dbReference type="OrthoDB" id="272077at2759"/>
<evidence type="ECO:0008006" key="4">
    <source>
        <dbReference type="Google" id="ProtNLM"/>
    </source>
</evidence>
<dbReference type="InterPro" id="IPR051726">
    <property type="entry name" value="Chitin_Synth_Reg"/>
</dbReference>
<dbReference type="InterPro" id="IPR006597">
    <property type="entry name" value="Sel1-like"/>
</dbReference>
<keyword evidence="3" id="KW-1185">Reference proteome</keyword>
<dbReference type="Proteomes" id="UP000262825">
    <property type="component" value="Unassembled WGS sequence"/>
</dbReference>
<proteinExistence type="predicted"/>
<evidence type="ECO:0000313" key="2">
    <source>
        <dbReference type="EMBL" id="SSD60002.1"/>
    </source>
</evidence>
<accession>A0A376B5U2</accession>
<dbReference type="InterPro" id="IPR011990">
    <property type="entry name" value="TPR-like_helical_dom_sf"/>
</dbReference>
<dbReference type="VEuPathDB" id="FungiDB:SCODWIG_01763"/>
<dbReference type="SMART" id="SM00671">
    <property type="entry name" value="SEL1"/>
    <property type="match status" value="6"/>
</dbReference>
<evidence type="ECO:0000313" key="3">
    <source>
        <dbReference type="Proteomes" id="UP000262825"/>
    </source>
</evidence>
<dbReference type="PANTHER" id="PTHR46430">
    <property type="entry name" value="PROTEIN SKT5-RELATED"/>
    <property type="match status" value="1"/>
</dbReference>
<dbReference type="PANTHER" id="PTHR46430:SF3">
    <property type="entry name" value="ACTIVATOR OF C KINASE PROTEIN 1"/>
    <property type="match status" value="1"/>
</dbReference>
<evidence type="ECO:0000256" key="1">
    <source>
        <dbReference type="ARBA" id="ARBA00022737"/>
    </source>
</evidence>
<name>A0A376B5U2_9ASCO</name>